<reference evidence="3" key="1">
    <citation type="journal article" date="2016" name="Nat. Commun.">
        <title>The Gonium pectorale genome demonstrates co-option of cell cycle regulation during the evolution of multicellularity.</title>
        <authorList>
            <person name="Hanschen E.R."/>
            <person name="Marriage T.N."/>
            <person name="Ferris P.J."/>
            <person name="Hamaji T."/>
            <person name="Toyoda A."/>
            <person name="Fujiyama A."/>
            <person name="Neme R."/>
            <person name="Noguchi H."/>
            <person name="Minakuchi Y."/>
            <person name="Suzuki M."/>
            <person name="Kawai-Toyooka H."/>
            <person name="Smith D.R."/>
            <person name="Sparks H."/>
            <person name="Anderson J."/>
            <person name="Bakaric R."/>
            <person name="Luria V."/>
            <person name="Karger A."/>
            <person name="Kirschner M.W."/>
            <person name="Durand P.M."/>
            <person name="Michod R.E."/>
            <person name="Nozaki H."/>
            <person name="Olson B.J."/>
        </authorList>
    </citation>
    <scope>NUCLEOTIDE SEQUENCE [LARGE SCALE GENOMIC DNA]</scope>
    <source>
        <strain evidence="3">NIES-2863</strain>
    </source>
</reference>
<feature type="region of interest" description="Disordered" evidence="1">
    <location>
        <begin position="57"/>
        <end position="178"/>
    </location>
</feature>
<evidence type="ECO:0000313" key="2">
    <source>
        <dbReference type="EMBL" id="KXZ49448.1"/>
    </source>
</evidence>
<evidence type="ECO:0000256" key="1">
    <source>
        <dbReference type="SAM" id="MobiDB-lite"/>
    </source>
</evidence>
<keyword evidence="3" id="KW-1185">Reference proteome</keyword>
<feature type="compositionally biased region" description="Gly residues" evidence="1">
    <location>
        <begin position="154"/>
        <end position="167"/>
    </location>
</feature>
<dbReference type="OrthoDB" id="550810at2759"/>
<feature type="compositionally biased region" description="Low complexity" evidence="1">
    <location>
        <begin position="136"/>
        <end position="153"/>
    </location>
</feature>
<proteinExistence type="predicted"/>
<dbReference type="Proteomes" id="UP000075714">
    <property type="component" value="Unassembled WGS sequence"/>
</dbReference>
<feature type="compositionally biased region" description="Low complexity" evidence="1">
    <location>
        <begin position="70"/>
        <end position="85"/>
    </location>
</feature>
<organism evidence="2 3">
    <name type="scientific">Gonium pectorale</name>
    <name type="common">Green alga</name>
    <dbReference type="NCBI Taxonomy" id="33097"/>
    <lineage>
        <taxon>Eukaryota</taxon>
        <taxon>Viridiplantae</taxon>
        <taxon>Chlorophyta</taxon>
        <taxon>core chlorophytes</taxon>
        <taxon>Chlorophyceae</taxon>
        <taxon>CS clade</taxon>
        <taxon>Chlamydomonadales</taxon>
        <taxon>Volvocaceae</taxon>
        <taxon>Gonium</taxon>
    </lineage>
</organism>
<dbReference type="EMBL" id="LSYV01000022">
    <property type="protein sequence ID" value="KXZ49448.1"/>
    <property type="molecule type" value="Genomic_DNA"/>
</dbReference>
<feature type="compositionally biased region" description="Gly residues" evidence="1">
    <location>
        <begin position="86"/>
        <end position="97"/>
    </location>
</feature>
<gene>
    <name evidence="2" type="ORF">GPECTOR_21g674</name>
</gene>
<comment type="caution">
    <text evidence="2">The sequence shown here is derived from an EMBL/GenBank/DDBJ whole genome shotgun (WGS) entry which is preliminary data.</text>
</comment>
<accession>A0A150GHY7</accession>
<evidence type="ECO:0000313" key="3">
    <source>
        <dbReference type="Proteomes" id="UP000075714"/>
    </source>
</evidence>
<dbReference type="AlphaFoldDB" id="A0A150GHY7"/>
<protein>
    <submittedName>
        <fullName evidence="2">Uncharacterized protein</fullName>
    </submittedName>
</protein>
<name>A0A150GHY7_GONPE</name>
<sequence length="373" mass="36268">MGLPAISTGSFGQGVGHGAAGAAAAAVTAPGGGKNPAARARRTSLVVAVGGAGGGTTGPGGQSFLPPHAAPAAAPAASATTSPNGTGAGGGTSGGGTMPQLPNRGAGSHGDIGTLVAGRPGQRNSLPADLHGGSGARSPGPGSFPVPRMSYNGGYNGSGGGGGGGGPEVPHSPTPPGLLLQLADLHSPSSGGAASTLPGVNINVPLSGLDALATTGLGDAISQLRHIRMGGTGPPASTVTSVAPGKHRESKVEPGLAGVTPLQLLPVPLPPIENWQSSGKTVNEVDPCRGIRLVDAPLYVLPRPTAEVDLQAKMAAHQAAMRDLVRAEGAPMSEGEMEAVKLLGRLERSGARARNYAGEYGVAAPSEVEEATA</sequence>